<organism evidence="2 3">
    <name type="scientific">Rhizobium lusitanum</name>
    <dbReference type="NCBI Taxonomy" id="293958"/>
    <lineage>
        <taxon>Bacteria</taxon>
        <taxon>Pseudomonadati</taxon>
        <taxon>Pseudomonadota</taxon>
        <taxon>Alphaproteobacteria</taxon>
        <taxon>Hyphomicrobiales</taxon>
        <taxon>Rhizobiaceae</taxon>
        <taxon>Rhizobium/Agrobacterium group</taxon>
        <taxon>Rhizobium</taxon>
    </lineage>
</organism>
<dbReference type="CDD" id="cd06588">
    <property type="entry name" value="PhnB_like"/>
    <property type="match status" value="1"/>
</dbReference>
<dbReference type="RefSeq" id="WP_184703540.1">
    <property type="nucleotide sequence ID" value="NZ_JACHBG010000003.1"/>
</dbReference>
<keyword evidence="2" id="KW-0830">Ubiquinone</keyword>
<dbReference type="InterPro" id="IPR009725">
    <property type="entry name" value="3_dmu_93_MTrfase"/>
</dbReference>
<accession>A0A7X0IPD2</accession>
<name>A0A7X0IPD2_9HYPH</name>
<comment type="caution">
    <text evidence="2">The sequence shown here is derived from an EMBL/GenBank/DDBJ whole genome shotgun (WGS) entry which is preliminary data.</text>
</comment>
<keyword evidence="2" id="KW-0489">Methyltransferase</keyword>
<dbReference type="Proteomes" id="UP000565576">
    <property type="component" value="Unassembled WGS sequence"/>
</dbReference>
<dbReference type="PANTHER" id="PTHR33990">
    <property type="entry name" value="PROTEIN YJDN-RELATED"/>
    <property type="match status" value="1"/>
</dbReference>
<proteinExistence type="predicted"/>
<dbReference type="InterPro" id="IPR028973">
    <property type="entry name" value="PhnB-like"/>
</dbReference>
<dbReference type="Gene3D" id="3.30.720.110">
    <property type="match status" value="1"/>
</dbReference>
<dbReference type="GO" id="GO:0032259">
    <property type="term" value="P:methylation"/>
    <property type="evidence" value="ECO:0007669"/>
    <property type="project" value="UniProtKB-KW"/>
</dbReference>
<gene>
    <name evidence="2" type="ORF">GGD46_001984</name>
</gene>
<dbReference type="PANTHER" id="PTHR33990:SF4">
    <property type="entry name" value="PHNB-LIKE DOMAIN-CONTAINING PROTEIN"/>
    <property type="match status" value="1"/>
</dbReference>
<evidence type="ECO:0000313" key="2">
    <source>
        <dbReference type="EMBL" id="MBB6484706.1"/>
    </source>
</evidence>
<feature type="domain" description="PhnB-like" evidence="1">
    <location>
        <begin position="3"/>
        <end position="131"/>
    </location>
</feature>
<dbReference type="EMBL" id="JACHBG010000003">
    <property type="protein sequence ID" value="MBB6484706.1"/>
    <property type="molecule type" value="Genomic_DNA"/>
</dbReference>
<dbReference type="AlphaFoldDB" id="A0A7X0IPD2"/>
<reference evidence="2 3" key="1">
    <citation type="submission" date="2020-08" db="EMBL/GenBank/DDBJ databases">
        <title>Genomic Encyclopedia of Type Strains, Phase IV (KMG-V): Genome sequencing to study the core and pangenomes of soil and plant-associated prokaryotes.</title>
        <authorList>
            <person name="Whitman W."/>
        </authorList>
    </citation>
    <scope>NUCLEOTIDE SEQUENCE [LARGE SCALE GENOMIC DNA]</scope>
    <source>
        <strain evidence="2 3">SEMIA 4060</strain>
    </source>
</reference>
<dbReference type="GO" id="GO:0008168">
    <property type="term" value="F:methyltransferase activity"/>
    <property type="evidence" value="ECO:0007669"/>
    <property type="project" value="UniProtKB-KW"/>
</dbReference>
<dbReference type="Gene3D" id="3.30.720.100">
    <property type="match status" value="1"/>
</dbReference>
<dbReference type="Pfam" id="PF06983">
    <property type="entry name" value="3-dmu-9_3-mt"/>
    <property type="match status" value="1"/>
</dbReference>
<sequence>MKDILTFLMFSGDNHGQARAAIDFYVSLFPQSHIERLDLYGPGKGQPEGAVKTVWFTLNGRRYMAIDSAAPHAFNFTPSMSLFVECETEQEIDQLHAALSDGGQELMPPGDYGFSRRFCWLNDRYGVSWQINLA</sequence>
<dbReference type="InterPro" id="IPR029068">
    <property type="entry name" value="Glyas_Bleomycin-R_OHBP_Dase"/>
</dbReference>
<evidence type="ECO:0000313" key="3">
    <source>
        <dbReference type="Proteomes" id="UP000565576"/>
    </source>
</evidence>
<dbReference type="SUPFAM" id="SSF54593">
    <property type="entry name" value="Glyoxalase/Bleomycin resistance protein/Dihydroxybiphenyl dioxygenase"/>
    <property type="match status" value="1"/>
</dbReference>
<dbReference type="PIRSF" id="PIRSF021700">
    <property type="entry name" value="3_dmu_93_MTrfase"/>
    <property type="match status" value="1"/>
</dbReference>
<keyword evidence="2" id="KW-0808">Transferase</keyword>
<protein>
    <submittedName>
        <fullName evidence="2">Putative 3-demethylubiquinone-9 3-methyltransferase (Glyoxalase superfamily)</fullName>
    </submittedName>
</protein>
<evidence type="ECO:0000259" key="1">
    <source>
        <dbReference type="Pfam" id="PF06983"/>
    </source>
</evidence>